<dbReference type="AlphaFoldDB" id="A0A0E1VUF1"/>
<protein>
    <submittedName>
        <fullName evidence="2">Uncharacterized protein</fullName>
    </submittedName>
</protein>
<reference evidence="2" key="1">
    <citation type="submission" date="2009-05" db="EMBL/GenBank/DDBJ databases">
        <authorList>
            <person name="Harkins D.M."/>
            <person name="DeShazer D."/>
            <person name="Woods D.E."/>
            <person name="Brinkac L.M."/>
            <person name="Brown K.A."/>
            <person name="Hung G.C."/>
            <person name="Tuanyok A."/>
            <person name="Zhang B."/>
            <person name="Nierman W.C."/>
        </authorList>
    </citation>
    <scope>NUCLEOTIDE SEQUENCE [LARGE SCALE GENOMIC DNA]</scope>
    <source>
        <strain evidence="2">1710a</strain>
    </source>
</reference>
<name>A0A0E1VUF1_BURPE</name>
<dbReference type="Proteomes" id="UP000001812">
    <property type="component" value="Chromosome II"/>
</dbReference>
<accession>A0A0E1VUF1</accession>
<dbReference type="HOGENOM" id="CLU_3266908_0_0_4"/>
<sequence>MSERRLGTATQRSVRARRDRAGAHLAGKKKSTVLGYGAMRQ</sequence>
<feature type="region of interest" description="Disordered" evidence="1">
    <location>
        <begin position="1"/>
        <end position="28"/>
    </location>
</feature>
<dbReference type="EMBL" id="CM000833">
    <property type="protein sequence ID" value="EET04545.1"/>
    <property type="molecule type" value="Genomic_DNA"/>
</dbReference>
<organism evidence="2">
    <name type="scientific">Burkholderia pseudomallei 1710a</name>
    <dbReference type="NCBI Taxonomy" id="320371"/>
    <lineage>
        <taxon>Bacteria</taxon>
        <taxon>Pseudomonadati</taxon>
        <taxon>Pseudomonadota</taxon>
        <taxon>Betaproteobacteria</taxon>
        <taxon>Burkholderiales</taxon>
        <taxon>Burkholderiaceae</taxon>
        <taxon>Burkholderia</taxon>
        <taxon>pseudomallei group</taxon>
    </lineage>
</organism>
<gene>
    <name evidence="2" type="ORF">BURPS1710A_A0490</name>
</gene>
<evidence type="ECO:0000313" key="2">
    <source>
        <dbReference type="EMBL" id="EET04545.1"/>
    </source>
</evidence>
<evidence type="ECO:0000256" key="1">
    <source>
        <dbReference type="SAM" id="MobiDB-lite"/>
    </source>
</evidence>
<proteinExistence type="predicted"/>